<dbReference type="Pfam" id="PF02626">
    <property type="entry name" value="CT_A_B"/>
    <property type="match status" value="1"/>
</dbReference>
<dbReference type="PANTHER" id="PTHR43309">
    <property type="entry name" value="5-OXOPROLINASE SUBUNIT C"/>
    <property type="match status" value="1"/>
</dbReference>
<dbReference type="Proteomes" id="UP000184522">
    <property type="component" value="Unassembled WGS sequence"/>
</dbReference>
<dbReference type="PANTHER" id="PTHR43309:SF5">
    <property type="entry name" value="5-OXOPROLINASE SUBUNIT C"/>
    <property type="match status" value="1"/>
</dbReference>
<keyword evidence="2" id="KW-0378">Hydrolase</keyword>
<accession>A0A1M5T965</accession>
<organism evidence="5 6">
    <name type="scientific">Winogradskyella jejuensis</name>
    <dbReference type="NCBI Taxonomy" id="1089305"/>
    <lineage>
        <taxon>Bacteria</taxon>
        <taxon>Pseudomonadati</taxon>
        <taxon>Bacteroidota</taxon>
        <taxon>Flavobacteriia</taxon>
        <taxon>Flavobacteriales</taxon>
        <taxon>Flavobacteriaceae</taxon>
        <taxon>Winogradskyella</taxon>
    </lineage>
</organism>
<dbReference type="AlphaFoldDB" id="A0A1M5T965"/>
<evidence type="ECO:0000256" key="3">
    <source>
        <dbReference type="ARBA" id="ARBA00022840"/>
    </source>
</evidence>
<dbReference type="InterPro" id="IPR003778">
    <property type="entry name" value="CT_A_B"/>
</dbReference>
<keyword evidence="1" id="KW-0547">Nucleotide-binding</keyword>
<dbReference type="EMBL" id="FQWS01000002">
    <property type="protein sequence ID" value="SHH47254.1"/>
    <property type="molecule type" value="Genomic_DNA"/>
</dbReference>
<proteinExistence type="predicted"/>
<reference evidence="6" key="1">
    <citation type="submission" date="2016-11" db="EMBL/GenBank/DDBJ databases">
        <authorList>
            <person name="Varghese N."/>
            <person name="Submissions S."/>
        </authorList>
    </citation>
    <scope>NUCLEOTIDE SEQUENCE [LARGE SCALE GENOMIC DNA]</scope>
    <source>
        <strain evidence="6">DSM 25330</strain>
    </source>
</reference>
<gene>
    <name evidence="5" type="ORF">SAMN05444148_2093</name>
</gene>
<sequence>MIKVLKSGLLSSIQDLGRFSYREFGVPFSGAMDSFSFEMANALLGNTKDDAALEMTMIGAKLQFLVSTQLVITGADMSPTINGRKVFNNQVTTVAEGDILSFGSLKNGLRTYLGVKGGIKTDVVLGSRSFYDGITKINAIREGDMLRIEASIINNHSKQGYSKLKPHDFSLNLIEAFKGPEYDLLSSEQKEKLKIGEFEISNLYDRMAYQLTPNLENDLPSILTGPVLSGTVQLTPSGRLIVLMRDCQTTGGYPRVLQLTERAINLLSQKKERDKVSFVLRKD</sequence>
<dbReference type="RefSeq" id="WP_073086180.1">
    <property type="nucleotide sequence ID" value="NZ_FQWS01000002.1"/>
</dbReference>
<feature type="domain" description="Carboxyltransferase" evidence="4">
    <location>
        <begin position="23"/>
        <end position="283"/>
    </location>
</feature>
<evidence type="ECO:0000259" key="4">
    <source>
        <dbReference type="SMART" id="SM00797"/>
    </source>
</evidence>
<dbReference type="GO" id="GO:0016787">
    <property type="term" value="F:hydrolase activity"/>
    <property type="evidence" value="ECO:0007669"/>
    <property type="project" value="UniProtKB-KW"/>
</dbReference>
<dbReference type="STRING" id="1089305.SAMN05444148_2093"/>
<keyword evidence="6" id="KW-1185">Reference proteome</keyword>
<evidence type="ECO:0000313" key="6">
    <source>
        <dbReference type="Proteomes" id="UP000184522"/>
    </source>
</evidence>
<keyword evidence="3" id="KW-0067">ATP-binding</keyword>
<dbReference type="SMART" id="SM00797">
    <property type="entry name" value="AHS2"/>
    <property type="match status" value="1"/>
</dbReference>
<name>A0A1M5T965_9FLAO</name>
<dbReference type="InterPro" id="IPR029000">
    <property type="entry name" value="Cyclophilin-like_dom_sf"/>
</dbReference>
<evidence type="ECO:0000256" key="1">
    <source>
        <dbReference type="ARBA" id="ARBA00022741"/>
    </source>
</evidence>
<dbReference type="GO" id="GO:0005524">
    <property type="term" value="F:ATP binding"/>
    <property type="evidence" value="ECO:0007669"/>
    <property type="project" value="UniProtKB-KW"/>
</dbReference>
<evidence type="ECO:0000313" key="5">
    <source>
        <dbReference type="EMBL" id="SHH47254.1"/>
    </source>
</evidence>
<dbReference type="InterPro" id="IPR052708">
    <property type="entry name" value="PxpC"/>
</dbReference>
<evidence type="ECO:0000256" key="2">
    <source>
        <dbReference type="ARBA" id="ARBA00022801"/>
    </source>
</evidence>
<protein>
    <submittedName>
        <fullName evidence="5">Biotin-dependent carboxylase uncharacterized domain-containing protein</fullName>
    </submittedName>
</protein>
<dbReference type="OrthoDB" id="9782422at2"/>
<dbReference type="Gene3D" id="2.40.100.10">
    <property type="entry name" value="Cyclophilin-like"/>
    <property type="match status" value="1"/>
</dbReference>